<dbReference type="EMBL" id="REGN01014126">
    <property type="protein sequence ID" value="RMZ93021.1"/>
    <property type="molecule type" value="Genomic_DNA"/>
</dbReference>
<proteinExistence type="predicted"/>
<reference evidence="1 2" key="1">
    <citation type="journal article" date="2018" name="Sci. Rep.">
        <title>Genomic signatures of local adaptation to the degree of environmental predictability in rotifers.</title>
        <authorList>
            <person name="Franch-Gras L."/>
            <person name="Hahn C."/>
            <person name="Garcia-Roger E.M."/>
            <person name="Carmona M.J."/>
            <person name="Serra M."/>
            <person name="Gomez A."/>
        </authorList>
    </citation>
    <scope>NUCLEOTIDE SEQUENCE [LARGE SCALE GENOMIC DNA]</scope>
    <source>
        <strain evidence="1">HYR1</strain>
    </source>
</reference>
<evidence type="ECO:0000313" key="2">
    <source>
        <dbReference type="Proteomes" id="UP000276133"/>
    </source>
</evidence>
<organism evidence="1 2">
    <name type="scientific">Brachionus plicatilis</name>
    <name type="common">Marine rotifer</name>
    <name type="synonym">Brachionus muelleri</name>
    <dbReference type="NCBI Taxonomy" id="10195"/>
    <lineage>
        <taxon>Eukaryota</taxon>
        <taxon>Metazoa</taxon>
        <taxon>Spiralia</taxon>
        <taxon>Gnathifera</taxon>
        <taxon>Rotifera</taxon>
        <taxon>Eurotatoria</taxon>
        <taxon>Monogononta</taxon>
        <taxon>Pseudotrocha</taxon>
        <taxon>Ploima</taxon>
        <taxon>Brachionidae</taxon>
        <taxon>Brachionus</taxon>
    </lineage>
</organism>
<keyword evidence="2" id="KW-1185">Reference proteome</keyword>
<sequence length="81" mass="9500">MVFGVTQLGSFTKAIIKLKDEASADTNQTHNKMLLNLNDGKIKREKIGYNFSFITFSKYNYNFFKNRKSFYEIRKVSIFSI</sequence>
<comment type="caution">
    <text evidence="1">The sequence shown here is derived from an EMBL/GenBank/DDBJ whole genome shotgun (WGS) entry which is preliminary data.</text>
</comment>
<name>A0A3M7P1P3_BRAPC</name>
<protein>
    <submittedName>
        <fullName evidence="1">Uncharacterized protein</fullName>
    </submittedName>
</protein>
<dbReference type="Proteomes" id="UP000276133">
    <property type="component" value="Unassembled WGS sequence"/>
</dbReference>
<evidence type="ECO:0000313" key="1">
    <source>
        <dbReference type="EMBL" id="RMZ93021.1"/>
    </source>
</evidence>
<dbReference type="AlphaFoldDB" id="A0A3M7P1P3"/>
<accession>A0A3M7P1P3</accession>
<gene>
    <name evidence="1" type="ORF">BpHYR1_006413</name>
</gene>